<organism evidence="2 3">
    <name type="scientific">Alteribacter lacisalsi</name>
    <dbReference type="NCBI Taxonomy" id="2045244"/>
    <lineage>
        <taxon>Bacteria</taxon>
        <taxon>Bacillati</taxon>
        <taxon>Bacillota</taxon>
        <taxon>Bacilli</taxon>
        <taxon>Bacillales</taxon>
        <taxon>Bacillaceae</taxon>
        <taxon>Alteribacter</taxon>
    </lineage>
</organism>
<dbReference type="Proteomes" id="UP000248066">
    <property type="component" value="Unassembled WGS sequence"/>
</dbReference>
<evidence type="ECO:0000313" key="3">
    <source>
        <dbReference type="Proteomes" id="UP000248066"/>
    </source>
</evidence>
<dbReference type="PROSITE" id="PS50965">
    <property type="entry name" value="NERD"/>
    <property type="match status" value="1"/>
</dbReference>
<dbReference type="EMBL" id="PDOF01000003">
    <property type="protein sequence ID" value="PYZ96047.1"/>
    <property type="molecule type" value="Genomic_DNA"/>
</dbReference>
<evidence type="ECO:0000259" key="1">
    <source>
        <dbReference type="PROSITE" id="PS50965"/>
    </source>
</evidence>
<reference evidence="2 3" key="1">
    <citation type="submission" date="2017-10" db="EMBL/GenBank/DDBJ databases">
        <title>Bacillus sp. nov., a halophilic bacterium isolated from a Yangshapao Lake.</title>
        <authorList>
            <person name="Wang H."/>
        </authorList>
    </citation>
    <scope>NUCLEOTIDE SEQUENCE [LARGE SCALE GENOMIC DNA]</scope>
    <source>
        <strain evidence="2 3">YSP-3</strain>
    </source>
</reference>
<keyword evidence="3" id="KW-1185">Reference proteome</keyword>
<gene>
    <name evidence="2" type="ORF">CR205_16885</name>
</gene>
<sequence length="336" mass="39438">MSLILKPRKFPRNLRLFEAVVRRLPADHSFRIKAEKRHGQLLSGHFGEVSTEYIFQSPLFEGSSVFHNLRLEYYKDRFLEIDTLLVFPQLIVIFEIKYLAGKSVLFRGNPPQMIRTHMNTEIAEDIYEDPILQAKQQVKNLQHWLQINNLPKIPIEPFAVMSNIKANIIIDSSYKEPHRILRKTMVESTVETFFTEAGFQTGMQPPIRELTSKLLSSHREDRRKAIDRFPVKYTEFLKGVHCPKCFRMPMNRAHGMWHCTFPECSYRCKDALYHTLLDYYLLASDTITNQSLRNFCRIDSPYTAYRQIKNLKLPMKGNRKSSVYCLKALFEPLLGE</sequence>
<dbReference type="AlphaFoldDB" id="A0A2W0H4F8"/>
<evidence type="ECO:0000313" key="2">
    <source>
        <dbReference type="EMBL" id="PYZ96047.1"/>
    </source>
</evidence>
<feature type="domain" description="NERD" evidence="1">
    <location>
        <begin position="43"/>
        <end position="164"/>
    </location>
</feature>
<proteinExistence type="predicted"/>
<name>A0A2W0H4F8_9BACI</name>
<accession>A0A2W0H4F8</accession>
<comment type="caution">
    <text evidence="2">The sequence shown here is derived from an EMBL/GenBank/DDBJ whole genome shotgun (WGS) entry which is preliminary data.</text>
</comment>
<dbReference type="InterPro" id="IPR011528">
    <property type="entry name" value="NERD"/>
</dbReference>
<protein>
    <recommendedName>
        <fullName evidence="1">NERD domain-containing protein</fullName>
    </recommendedName>
</protein>
<dbReference type="Pfam" id="PF08378">
    <property type="entry name" value="NERD"/>
    <property type="match status" value="1"/>
</dbReference>